<dbReference type="PRINTS" id="PR00404">
    <property type="entry name" value="MADSDOMAIN"/>
</dbReference>
<dbReference type="GO" id="GO:0000987">
    <property type="term" value="F:cis-regulatory region sequence-specific DNA binding"/>
    <property type="evidence" value="ECO:0007669"/>
    <property type="project" value="InterPro"/>
</dbReference>
<keyword evidence="5" id="KW-0539">Nucleus</keyword>
<protein>
    <recommendedName>
        <fullName evidence="6">MADS-box domain-containing protein</fullName>
    </recommendedName>
</protein>
<evidence type="ECO:0000313" key="8">
    <source>
        <dbReference type="Proteomes" id="UP000813462"/>
    </source>
</evidence>
<accession>A0A978VNS2</accession>
<dbReference type="FunFam" id="3.40.1810.10:FF:000018">
    <property type="entry name" value="agamous-like MADS-box protein AGL80"/>
    <property type="match status" value="1"/>
</dbReference>
<evidence type="ECO:0000256" key="5">
    <source>
        <dbReference type="ARBA" id="ARBA00023242"/>
    </source>
</evidence>
<dbReference type="PANTHER" id="PTHR48019">
    <property type="entry name" value="SERUM RESPONSE FACTOR HOMOLOG"/>
    <property type="match status" value="1"/>
</dbReference>
<dbReference type="OrthoDB" id="1141271at2759"/>
<dbReference type="PROSITE" id="PS50066">
    <property type="entry name" value="MADS_BOX_2"/>
    <property type="match status" value="1"/>
</dbReference>
<keyword evidence="4" id="KW-0804">Transcription</keyword>
<sequence length="257" mass="29402">MTRKKVKLAYINNDSARKATFNKRKKGLMKKVSELSTLCDVDACAIVYSPYDTQPEIFPSPSGAQRVLAKFKKMPAMEQNKKMVNQDSFLRQRIAKADEQLRKQRKENREKEMTRVMFQGLTGQGGGLQGLSLVDLKDVGWLIDRNLREIDRRIEILKRETQKQVKVESKANNNNSIEADEHINNAETIDVERSSDAAAAAFDMNNMETMHKQPWFMDLMNPVQDQQIGFGGDEIMMNILPFGDHNHNSLGSYPFFP</sequence>
<organism evidence="7 8">
    <name type="scientific">Ziziphus jujuba var. spinosa</name>
    <dbReference type="NCBI Taxonomy" id="714518"/>
    <lineage>
        <taxon>Eukaryota</taxon>
        <taxon>Viridiplantae</taxon>
        <taxon>Streptophyta</taxon>
        <taxon>Embryophyta</taxon>
        <taxon>Tracheophyta</taxon>
        <taxon>Spermatophyta</taxon>
        <taxon>Magnoliopsida</taxon>
        <taxon>eudicotyledons</taxon>
        <taxon>Gunneridae</taxon>
        <taxon>Pentapetalae</taxon>
        <taxon>rosids</taxon>
        <taxon>fabids</taxon>
        <taxon>Rosales</taxon>
        <taxon>Rhamnaceae</taxon>
        <taxon>Paliureae</taxon>
        <taxon>Ziziphus</taxon>
    </lineage>
</organism>
<dbReference type="CDD" id="cd00266">
    <property type="entry name" value="MADS_SRF_like"/>
    <property type="match status" value="1"/>
</dbReference>
<comment type="subcellular location">
    <subcellularLocation>
        <location evidence="1">Nucleus</location>
    </subcellularLocation>
</comment>
<gene>
    <name evidence="7" type="ORF">FEM48_Zijuj03G0066700</name>
</gene>
<dbReference type="InterPro" id="IPR033897">
    <property type="entry name" value="SRF-like_MADS-box"/>
</dbReference>
<evidence type="ECO:0000256" key="3">
    <source>
        <dbReference type="ARBA" id="ARBA00023125"/>
    </source>
</evidence>
<keyword evidence="2" id="KW-0805">Transcription regulation</keyword>
<dbReference type="SMART" id="SM00432">
    <property type="entry name" value="MADS"/>
    <property type="match status" value="1"/>
</dbReference>
<keyword evidence="3" id="KW-0238">DNA-binding</keyword>
<dbReference type="EMBL" id="JAEACU010000003">
    <property type="protein sequence ID" value="KAH7537197.1"/>
    <property type="molecule type" value="Genomic_DNA"/>
</dbReference>
<dbReference type="GO" id="GO:0046983">
    <property type="term" value="F:protein dimerization activity"/>
    <property type="evidence" value="ECO:0007669"/>
    <property type="project" value="InterPro"/>
</dbReference>
<dbReference type="Gene3D" id="3.40.1810.10">
    <property type="entry name" value="Transcription factor, MADS-box"/>
    <property type="match status" value="1"/>
</dbReference>
<evidence type="ECO:0000313" key="7">
    <source>
        <dbReference type="EMBL" id="KAH7537197.1"/>
    </source>
</evidence>
<comment type="caution">
    <text evidence="7">The sequence shown here is derived from an EMBL/GenBank/DDBJ whole genome shotgun (WGS) entry which is preliminary data.</text>
</comment>
<reference evidence="7" key="1">
    <citation type="journal article" date="2021" name="Front. Plant Sci.">
        <title>Chromosome-Scale Genome Assembly for Chinese Sour Jujube and Insights Into Its Genome Evolution and Domestication Signature.</title>
        <authorList>
            <person name="Shen L.-Y."/>
            <person name="Luo H."/>
            <person name="Wang X.-L."/>
            <person name="Wang X.-M."/>
            <person name="Qiu X.-J."/>
            <person name="Liu H."/>
            <person name="Zhou S.-S."/>
            <person name="Jia K.-H."/>
            <person name="Nie S."/>
            <person name="Bao Y.-T."/>
            <person name="Zhang R.-G."/>
            <person name="Yun Q.-Z."/>
            <person name="Chai Y.-H."/>
            <person name="Lu J.-Y."/>
            <person name="Li Y."/>
            <person name="Zhao S.-W."/>
            <person name="Mao J.-F."/>
            <person name="Jia S.-G."/>
            <person name="Mao Y.-M."/>
        </authorList>
    </citation>
    <scope>NUCLEOTIDE SEQUENCE</scope>
    <source>
        <strain evidence="7">AT0</strain>
        <tissue evidence="7">Leaf</tissue>
    </source>
</reference>
<dbReference type="Pfam" id="PF00319">
    <property type="entry name" value="SRF-TF"/>
    <property type="match status" value="1"/>
</dbReference>
<evidence type="ECO:0000256" key="4">
    <source>
        <dbReference type="ARBA" id="ARBA00023163"/>
    </source>
</evidence>
<dbReference type="SUPFAM" id="SSF55455">
    <property type="entry name" value="SRF-like"/>
    <property type="match status" value="1"/>
</dbReference>
<proteinExistence type="predicted"/>
<feature type="domain" description="MADS-box" evidence="6">
    <location>
        <begin position="1"/>
        <end position="49"/>
    </location>
</feature>
<dbReference type="InterPro" id="IPR050142">
    <property type="entry name" value="MADS-box/MEF2_TF"/>
</dbReference>
<name>A0A978VNS2_ZIZJJ</name>
<dbReference type="Proteomes" id="UP000813462">
    <property type="component" value="Unassembled WGS sequence"/>
</dbReference>
<evidence type="ECO:0000259" key="6">
    <source>
        <dbReference type="PROSITE" id="PS50066"/>
    </source>
</evidence>
<dbReference type="AlphaFoldDB" id="A0A978VNS2"/>
<dbReference type="InterPro" id="IPR036879">
    <property type="entry name" value="TF_MADSbox_sf"/>
</dbReference>
<dbReference type="GO" id="GO:0005634">
    <property type="term" value="C:nucleus"/>
    <property type="evidence" value="ECO:0007669"/>
    <property type="project" value="UniProtKB-SubCell"/>
</dbReference>
<dbReference type="GO" id="GO:0045944">
    <property type="term" value="P:positive regulation of transcription by RNA polymerase II"/>
    <property type="evidence" value="ECO:0007669"/>
    <property type="project" value="InterPro"/>
</dbReference>
<dbReference type="GO" id="GO:0000981">
    <property type="term" value="F:DNA-binding transcription factor activity, RNA polymerase II-specific"/>
    <property type="evidence" value="ECO:0007669"/>
    <property type="project" value="InterPro"/>
</dbReference>
<dbReference type="InterPro" id="IPR002100">
    <property type="entry name" value="TF_MADSbox"/>
</dbReference>
<evidence type="ECO:0000256" key="1">
    <source>
        <dbReference type="ARBA" id="ARBA00004123"/>
    </source>
</evidence>
<evidence type="ECO:0000256" key="2">
    <source>
        <dbReference type="ARBA" id="ARBA00023015"/>
    </source>
</evidence>